<dbReference type="PANTHER" id="PTHR35089:SF1">
    <property type="entry name" value="CHAPERONE PROTEIN SKP"/>
    <property type="match status" value="1"/>
</dbReference>
<gene>
    <name evidence="4" type="ORF">ERS852385_01087</name>
</gene>
<dbReference type="InterPro" id="IPR005632">
    <property type="entry name" value="Chaperone_Skp"/>
</dbReference>
<dbReference type="InterPro" id="IPR024930">
    <property type="entry name" value="Skp_dom_sf"/>
</dbReference>
<organism evidence="4 5">
    <name type="scientific">Mitsuokella jalaludinii</name>
    <dbReference type="NCBI Taxonomy" id="187979"/>
    <lineage>
        <taxon>Bacteria</taxon>
        <taxon>Bacillati</taxon>
        <taxon>Bacillota</taxon>
        <taxon>Negativicutes</taxon>
        <taxon>Selenomonadales</taxon>
        <taxon>Selenomonadaceae</taxon>
        <taxon>Mitsuokella</taxon>
    </lineage>
</organism>
<keyword evidence="2" id="KW-0732">Signal</keyword>
<dbReference type="STRING" id="187979.ERS852385_01087"/>
<dbReference type="OrthoDB" id="1629169at2"/>
<protein>
    <submittedName>
        <fullName evidence="4">Outer membrane protein</fullName>
    </submittedName>
</protein>
<dbReference type="GO" id="GO:0050821">
    <property type="term" value="P:protein stabilization"/>
    <property type="evidence" value="ECO:0007669"/>
    <property type="project" value="TreeGrafter"/>
</dbReference>
<dbReference type="Gene3D" id="3.30.910.20">
    <property type="entry name" value="Skp domain"/>
    <property type="match status" value="1"/>
</dbReference>
<proteinExistence type="inferred from homology"/>
<reference evidence="4 5" key="1">
    <citation type="submission" date="2015-09" db="EMBL/GenBank/DDBJ databases">
        <authorList>
            <consortium name="Pathogen Informatics"/>
        </authorList>
    </citation>
    <scope>NUCLEOTIDE SEQUENCE [LARGE SCALE GENOMIC DNA]</scope>
    <source>
        <strain evidence="4 5">2789STDY5608828</strain>
    </source>
</reference>
<dbReference type="GeneID" id="83710336"/>
<sequence length="154" mass="16943">MVTLQKKQVKIISVLIALVFVGSVVALALTQSGSGIASAASSNVGVVDYRQIAQQSSQLQDIQSQMQKEVQDAQKEFEEKSANMSDQEKNDYYQQTQQRLAQKNQELMEPFQKSIEDSVKSVAEAKGLSVVLEKSSVVYGGQDITQDVIKKLSK</sequence>
<comment type="similarity">
    <text evidence="1">Belongs to the Skp family.</text>
</comment>
<dbReference type="EMBL" id="CYYU01000005">
    <property type="protein sequence ID" value="CUN68246.1"/>
    <property type="molecule type" value="Genomic_DNA"/>
</dbReference>
<dbReference type="GO" id="GO:0051082">
    <property type="term" value="F:unfolded protein binding"/>
    <property type="evidence" value="ECO:0007669"/>
    <property type="project" value="InterPro"/>
</dbReference>
<dbReference type="SUPFAM" id="SSF111384">
    <property type="entry name" value="OmpH-like"/>
    <property type="match status" value="1"/>
</dbReference>
<dbReference type="PANTHER" id="PTHR35089">
    <property type="entry name" value="CHAPERONE PROTEIN SKP"/>
    <property type="match status" value="1"/>
</dbReference>
<keyword evidence="5" id="KW-1185">Reference proteome</keyword>
<dbReference type="AlphaFoldDB" id="A0A173YYC7"/>
<dbReference type="Pfam" id="PF03938">
    <property type="entry name" value="OmpH"/>
    <property type="match status" value="1"/>
</dbReference>
<dbReference type="SMART" id="SM00935">
    <property type="entry name" value="OmpH"/>
    <property type="match status" value="1"/>
</dbReference>
<dbReference type="RefSeq" id="WP_036375640.1">
    <property type="nucleotide sequence ID" value="NZ_CABIWZ010000005.1"/>
</dbReference>
<feature type="region of interest" description="Disordered" evidence="3">
    <location>
        <begin position="70"/>
        <end position="96"/>
    </location>
</feature>
<feature type="compositionally biased region" description="Basic and acidic residues" evidence="3">
    <location>
        <begin position="70"/>
        <end position="91"/>
    </location>
</feature>
<evidence type="ECO:0000256" key="3">
    <source>
        <dbReference type="SAM" id="MobiDB-lite"/>
    </source>
</evidence>
<name>A0A173YYC7_9FIRM</name>
<evidence type="ECO:0000313" key="5">
    <source>
        <dbReference type="Proteomes" id="UP000095546"/>
    </source>
</evidence>
<accession>A0A173YYC7</accession>
<evidence type="ECO:0000313" key="4">
    <source>
        <dbReference type="EMBL" id="CUN68246.1"/>
    </source>
</evidence>
<dbReference type="Proteomes" id="UP000095546">
    <property type="component" value="Unassembled WGS sequence"/>
</dbReference>
<evidence type="ECO:0000256" key="1">
    <source>
        <dbReference type="ARBA" id="ARBA00009091"/>
    </source>
</evidence>
<dbReference type="GO" id="GO:0005829">
    <property type="term" value="C:cytosol"/>
    <property type="evidence" value="ECO:0007669"/>
    <property type="project" value="TreeGrafter"/>
</dbReference>
<evidence type="ECO:0000256" key="2">
    <source>
        <dbReference type="ARBA" id="ARBA00022729"/>
    </source>
</evidence>
<dbReference type="eggNOG" id="COG2825">
    <property type="taxonomic scope" value="Bacteria"/>
</dbReference>